<dbReference type="Gene3D" id="3.30.460.20">
    <property type="entry name" value="CorA soluble domain-like"/>
    <property type="match status" value="1"/>
</dbReference>
<evidence type="ECO:0000313" key="7">
    <source>
        <dbReference type="EMBL" id="CUP31060.1"/>
    </source>
</evidence>
<dbReference type="RefSeq" id="WP_006876350.1">
    <property type="nucleotide sequence ID" value="NZ_CABIWA010000001.1"/>
</dbReference>
<evidence type="ECO:0000256" key="4">
    <source>
        <dbReference type="ARBA" id="ARBA00022989"/>
    </source>
</evidence>
<comment type="similarity">
    <text evidence="2">Belongs to the CorA metal ion transporter (MIT) (TC 1.A.35) family.</text>
</comment>
<dbReference type="AlphaFoldDB" id="A0A174MAF9"/>
<proteinExistence type="inferred from homology"/>
<dbReference type="GeneID" id="72464737"/>
<keyword evidence="3 6" id="KW-0812">Transmembrane</keyword>
<sequence length="311" mass="34972">MLNFYKTVDNRILRLDAPEPGCWISAISPTEAEVAFLTNDLAVEPDFVRAALDEEESSRIESEEGQTLVIVDYPSAEEQADENKTLLYTTLPMGIISTPDYVITVCIEENLTISDMAEGRVKGLQTAMKTRFLLLTLLRIAQRFLVYLKQIDKISSSTEQRLHLSMRNKELIQLLGLEKSLVYFSTSLKSDEVTLEKILRGRIIKLYEEDEDLLEDVLIEVKQAIEMCNIYSGILSGTMDAFASVISNNLNIVMKILTAITIVMAIPNMVFSFYGMNVTGLPFPVWWVPVVISIVIAGVGAFILVKKDMFH</sequence>
<dbReference type="OrthoDB" id="9803416at2"/>
<keyword evidence="4 6" id="KW-1133">Transmembrane helix</keyword>
<dbReference type="EMBL" id="NFKP01000008">
    <property type="protein sequence ID" value="OUP69622.1"/>
    <property type="molecule type" value="Genomic_DNA"/>
</dbReference>
<dbReference type="EMBL" id="CZBE01000002">
    <property type="protein sequence ID" value="CUP31060.1"/>
    <property type="molecule type" value="Genomic_DNA"/>
</dbReference>
<dbReference type="Proteomes" id="UP000196386">
    <property type="component" value="Unassembled WGS sequence"/>
</dbReference>
<dbReference type="Proteomes" id="UP000260828">
    <property type="component" value="Unassembled WGS sequence"/>
</dbReference>
<dbReference type="GO" id="GO:0046873">
    <property type="term" value="F:metal ion transmembrane transporter activity"/>
    <property type="evidence" value="ECO:0007669"/>
    <property type="project" value="InterPro"/>
</dbReference>
<reference evidence="8" key="3">
    <citation type="journal article" date="2018" name="BMC Genomics">
        <title>Whole genome sequencing and function prediction of 133 gut anaerobes isolated from chicken caecum in pure cultures.</title>
        <authorList>
            <person name="Medvecky M."/>
            <person name="Cejkova D."/>
            <person name="Polansky O."/>
            <person name="Karasova D."/>
            <person name="Kubasova T."/>
            <person name="Cizek A."/>
            <person name="Rychlik I."/>
        </authorList>
    </citation>
    <scope>NUCLEOTIDE SEQUENCE</scope>
    <source>
        <strain evidence="8">An175</strain>
    </source>
</reference>
<gene>
    <name evidence="7" type="primary">corA_2</name>
    <name evidence="8" type="ORF">B5F11_08230</name>
    <name evidence="9" type="ORF">DXC40_09600</name>
    <name evidence="7" type="ORF">ERS852551_00415</name>
</gene>
<organism evidence="7 10">
    <name type="scientific">Anaerotruncus colihominis</name>
    <dbReference type="NCBI Taxonomy" id="169435"/>
    <lineage>
        <taxon>Bacteria</taxon>
        <taxon>Bacillati</taxon>
        <taxon>Bacillota</taxon>
        <taxon>Clostridia</taxon>
        <taxon>Eubacteriales</taxon>
        <taxon>Oscillospiraceae</taxon>
        <taxon>Anaerotruncus</taxon>
    </lineage>
</organism>
<dbReference type="EMBL" id="QVME01000004">
    <property type="protein sequence ID" value="RGE67731.1"/>
    <property type="molecule type" value="Genomic_DNA"/>
</dbReference>
<dbReference type="InterPro" id="IPR045863">
    <property type="entry name" value="CorA_TM1_TM2"/>
</dbReference>
<dbReference type="InterPro" id="IPR002523">
    <property type="entry name" value="MgTranspt_CorA/ZnTranspt_ZntB"/>
</dbReference>
<evidence type="ECO:0000313" key="10">
    <source>
        <dbReference type="Proteomes" id="UP000095765"/>
    </source>
</evidence>
<dbReference type="Pfam" id="PF01544">
    <property type="entry name" value="CorA"/>
    <property type="match status" value="1"/>
</dbReference>
<protein>
    <submittedName>
        <fullName evidence="7">Magnesium transport protein CorA</fullName>
    </submittedName>
    <submittedName>
        <fullName evidence="8 9">Magnesium transporter</fullName>
    </submittedName>
</protein>
<evidence type="ECO:0000313" key="8">
    <source>
        <dbReference type="EMBL" id="OUP69622.1"/>
    </source>
</evidence>
<dbReference type="PANTHER" id="PTHR47891">
    <property type="entry name" value="TRANSPORTER-RELATED"/>
    <property type="match status" value="1"/>
</dbReference>
<evidence type="ECO:0000313" key="12">
    <source>
        <dbReference type="Proteomes" id="UP000260828"/>
    </source>
</evidence>
<dbReference type="SUPFAM" id="SSF144083">
    <property type="entry name" value="Magnesium transport protein CorA, transmembrane region"/>
    <property type="match status" value="1"/>
</dbReference>
<dbReference type="InterPro" id="IPR045861">
    <property type="entry name" value="CorA_cytoplasmic_dom"/>
</dbReference>
<evidence type="ECO:0000256" key="5">
    <source>
        <dbReference type="ARBA" id="ARBA00023136"/>
    </source>
</evidence>
<evidence type="ECO:0000256" key="1">
    <source>
        <dbReference type="ARBA" id="ARBA00004141"/>
    </source>
</evidence>
<dbReference type="SUPFAM" id="SSF143865">
    <property type="entry name" value="CorA soluble domain-like"/>
    <property type="match status" value="1"/>
</dbReference>
<dbReference type="Gene3D" id="1.20.58.340">
    <property type="entry name" value="Magnesium transport protein CorA, transmembrane region"/>
    <property type="match status" value="2"/>
</dbReference>
<feature type="transmembrane region" description="Helical" evidence="6">
    <location>
        <begin position="252"/>
        <end position="274"/>
    </location>
</feature>
<dbReference type="GO" id="GO:0016020">
    <property type="term" value="C:membrane"/>
    <property type="evidence" value="ECO:0007669"/>
    <property type="project" value="UniProtKB-SubCell"/>
</dbReference>
<reference evidence="9 12" key="4">
    <citation type="submission" date="2018-08" db="EMBL/GenBank/DDBJ databases">
        <title>A genome reference for cultivated species of the human gut microbiota.</title>
        <authorList>
            <person name="Zou Y."/>
            <person name="Xue W."/>
            <person name="Luo G."/>
        </authorList>
    </citation>
    <scope>NUCLEOTIDE SEQUENCE [LARGE SCALE GENOMIC DNA]</scope>
    <source>
        <strain evidence="9 12">TF05-12AC</strain>
    </source>
</reference>
<dbReference type="Proteomes" id="UP000095765">
    <property type="component" value="Unassembled WGS sequence"/>
</dbReference>
<dbReference type="InterPro" id="IPR047199">
    <property type="entry name" value="CorA-like"/>
</dbReference>
<evidence type="ECO:0000313" key="11">
    <source>
        <dbReference type="Proteomes" id="UP000196386"/>
    </source>
</evidence>
<reference evidence="7 10" key="1">
    <citation type="submission" date="2015-09" db="EMBL/GenBank/DDBJ databases">
        <authorList>
            <consortium name="Pathogen Informatics"/>
        </authorList>
    </citation>
    <scope>NUCLEOTIDE SEQUENCE [LARGE SCALE GENOMIC DNA]</scope>
    <source>
        <strain evidence="7 10">2789STDY5834939</strain>
    </source>
</reference>
<reference evidence="11" key="2">
    <citation type="submission" date="2017-04" db="EMBL/GenBank/DDBJ databases">
        <title>Function of individual gut microbiota members based on whole genome sequencing of pure cultures obtained from chicken caecum.</title>
        <authorList>
            <person name="Medvecky M."/>
            <person name="Cejkova D."/>
            <person name="Polansky O."/>
            <person name="Karasova D."/>
            <person name="Kubasova T."/>
            <person name="Cizek A."/>
            <person name="Rychlik I."/>
        </authorList>
    </citation>
    <scope>NUCLEOTIDE SEQUENCE [LARGE SCALE GENOMIC DNA]</scope>
    <source>
        <strain evidence="11">An175</strain>
    </source>
</reference>
<keyword evidence="5 6" id="KW-0472">Membrane</keyword>
<comment type="subcellular location">
    <subcellularLocation>
        <location evidence="1">Membrane</location>
        <topology evidence="1">Multi-pass membrane protein</topology>
    </subcellularLocation>
</comment>
<dbReference type="PANTHER" id="PTHR47891:SF2">
    <property type="entry name" value="MAGNESIUM AND COBALT TRANSPORTER"/>
    <property type="match status" value="1"/>
</dbReference>
<evidence type="ECO:0000256" key="3">
    <source>
        <dbReference type="ARBA" id="ARBA00022692"/>
    </source>
</evidence>
<dbReference type="CDD" id="cd12827">
    <property type="entry name" value="EcCorA_ZntB-like_u2"/>
    <property type="match status" value="1"/>
</dbReference>
<evidence type="ECO:0000256" key="6">
    <source>
        <dbReference type="SAM" id="Phobius"/>
    </source>
</evidence>
<evidence type="ECO:0000313" key="9">
    <source>
        <dbReference type="EMBL" id="RGE67731.1"/>
    </source>
</evidence>
<evidence type="ECO:0000256" key="2">
    <source>
        <dbReference type="ARBA" id="ARBA00009765"/>
    </source>
</evidence>
<feature type="transmembrane region" description="Helical" evidence="6">
    <location>
        <begin position="286"/>
        <end position="305"/>
    </location>
</feature>
<accession>A0A174MAF9</accession>
<name>A0A174MAF9_9FIRM</name>